<feature type="compositionally biased region" description="Polar residues" evidence="1">
    <location>
        <begin position="13"/>
        <end position="22"/>
    </location>
</feature>
<evidence type="ECO:0000313" key="2">
    <source>
        <dbReference type="EMBL" id="SVB98563.1"/>
    </source>
</evidence>
<name>A0A382II63_9ZZZZ</name>
<accession>A0A382II63</accession>
<feature type="region of interest" description="Disordered" evidence="1">
    <location>
        <begin position="1"/>
        <end position="36"/>
    </location>
</feature>
<proteinExistence type="predicted"/>
<gene>
    <name evidence="2" type="ORF">METZ01_LOCUS251417</name>
</gene>
<protein>
    <submittedName>
        <fullName evidence="2">Uncharacterized protein</fullName>
    </submittedName>
</protein>
<reference evidence="2" key="1">
    <citation type="submission" date="2018-05" db="EMBL/GenBank/DDBJ databases">
        <authorList>
            <person name="Lanie J.A."/>
            <person name="Ng W.-L."/>
            <person name="Kazmierczak K.M."/>
            <person name="Andrzejewski T.M."/>
            <person name="Davidsen T.M."/>
            <person name="Wayne K.J."/>
            <person name="Tettelin H."/>
            <person name="Glass J.I."/>
            <person name="Rusch D."/>
            <person name="Podicherti R."/>
            <person name="Tsui H.-C.T."/>
            <person name="Winkler M.E."/>
        </authorList>
    </citation>
    <scope>NUCLEOTIDE SEQUENCE</scope>
</reference>
<sequence length="107" mass="11356">MVPAGGNSEALGFNTSESSQAMGTVDKTAEFSTPLFPGSGVENLPHLIVHLHVREARQAGCPDRHPQTENQSARKPFSAEPAMLDARTDGSTLDDSERLVIVAVGIE</sequence>
<feature type="region of interest" description="Disordered" evidence="1">
    <location>
        <begin position="59"/>
        <end position="91"/>
    </location>
</feature>
<dbReference type="AlphaFoldDB" id="A0A382II63"/>
<organism evidence="2">
    <name type="scientific">marine metagenome</name>
    <dbReference type="NCBI Taxonomy" id="408172"/>
    <lineage>
        <taxon>unclassified sequences</taxon>
        <taxon>metagenomes</taxon>
        <taxon>ecological metagenomes</taxon>
    </lineage>
</organism>
<dbReference type="EMBL" id="UINC01067160">
    <property type="protein sequence ID" value="SVB98563.1"/>
    <property type="molecule type" value="Genomic_DNA"/>
</dbReference>
<evidence type="ECO:0000256" key="1">
    <source>
        <dbReference type="SAM" id="MobiDB-lite"/>
    </source>
</evidence>